<evidence type="ECO:0000313" key="2">
    <source>
        <dbReference type="Proteomes" id="UP000605970"/>
    </source>
</evidence>
<accession>A0A8S9ZQY2</accession>
<gene>
    <name evidence="1" type="ORF">Mgra_00004885</name>
</gene>
<proteinExistence type="predicted"/>
<comment type="caution">
    <text evidence="1">The sequence shown here is derived from an EMBL/GenBank/DDBJ whole genome shotgun (WGS) entry which is preliminary data.</text>
</comment>
<protein>
    <submittedName>
        <fullName evidence="1">Uncharacterized protein</fullName>
    </submittedName>
</protein>
<name>A0A8S9ZQY2_9BILA</name>
<reference evidence="1" key="1">
    <citation type="journal article" date="2020" name="Ecol. Evol.">
        <title>Genome structure and content of the rice root-knot nematode (Meloidogyne graminicola).</title>
        <authorList>
            <person name="Phan N.T."/>
            <person name="Danchin E.G.J."/>
            <person name="Klopp C."/>
            <person name="Perfus-Barbeoch L."/>
            <person name="Kozlowski D.K."/>
            <person name="Koutsovoulos G.D."/>
            <person name="Lopez-Roques C."/>
            <person name="Bouchez O."/>
            <person name="Zahm M."/>
            <person name="Besnard G."/>
            <person name="Bellafiore S."/>
        </authorList>
    </citation>
    <scope>NUCLEOTIDE SEQUENCE</scope>
    <source>
        <strain evidence="1">VN-18</strain>
    </source>
</reference>
<dbReference type="EMBL" id="JABEBT010000039">
    <property type="protein sequence ID" value="KAF7635642.1"/>
    <property type="molecule type" value="Genomic_DNA"/>
</dbReference>
<keyword evidence="2" id="KW-1185">Reference proteome</keyword>
<dbReference type="AlphaFoldDB" id="A0A8S9ZQY2"/>
<dbReference type="Proteomes" id="UP000605970">
    <property type="component" value="Unassembled WGS sequence"/>
</dbReference>
<evidence type="ECO:0000313" key="1">
    <source>
        <dbReference type="EMBL" id="KAF7635642.1"/>
    </source>
</evidence>
<sequence length="65" mass="7261">MRSSESVKFLEENVDVPDNSALNNEATTSDIINSSCGESPLRNLNSSESFSVTLKQERLHSIFRE</sequence>
<organism evidence="1 2">
    <name type="scientific">Meloidogyne graminicola</name>
    <dbReference type="NCBI Taxonomy" id="189291"/>
    <lineage>
        <taxon>Eukaryota</taxon>
        <taxon>Metazoa</taxon>
        <taxon>Ecdysozoa</taxon>
        <taxon>Nematoda</taxon>
        <taxon>Chromadorea</taxon>
        <taxon>Rhabditida</taxon>
        <taxon>Tylenchina</taxon>
        <taxon>Tylenchomorpha</taxon>
        <taxon>Tylenchoidea</taxon>
        <taxon>Meloidogynidae</taxon>
        <taxon>Meloidogyninae</taxon>
        <taxon>Meloidogyne</taxon>
    </lineage>
</organism>